<evidence type="ECO:0000313" key="9">
    <source>
        <dbReference type="Proteomes" id="UP000464178"/>
    </source>
</evidence>
<dbReference type="InterPro" id="IPR007627">
    <property type="entry name" value="RNA_pol_sigma70_r2"/>
</dbReference>
<keyword evidence="5" id="KW-0804">Transcription</keyword>
<dbReference type="Proteomes" id="UP000464178">
    <property type="component" value="Chromosome"/>
</dbReference>
<evidence type="ECO:0000256" key="3">
    <source>
        <dbReference type="ARBA" id="ARBA00023082"/>
    </source>
</evidence>
<dbReference type="PANTHER" id="PTHR43133">
    <property type="entry name" value="RNA POLYMERASE ECF-TYPE SIGMA FACTO"/>
    <property type="match status" value="1"/>
</dbReference>
<dbReference type="Gene3D" id="1.10.10.10">
    <property type="entry name" value="Winged helix-like DNA-binding domain superfamily/Winged helix DNA-binding domain"/>
    <property type="match status" value="1"/>
</dbReference>
<protein>
    <recommendedName>
        <fullName evidence="10">RNA polymerase sigma factor</fullName>
    </recommendedName>
</protein>
<feature type="domain" description="RNA polymerase sigma factor 70 region 4 type 2" evidence="7">
    <location>
        <begin position="123"/>
        <end position="174"/>
    </location>
</feature>
<evidence type="ECO:0008006" key="10">
    <source>
        <dbReference type="Google" id="ProtNLM"/>
    </source>
</evidence>
<dbReference type="SUPFAM" id="SSF88659">
    <property type="entry name" value="Sigma3 and sigma4 domains of RNA polymerase sigma factors"/>
    <property type="match status" value="1"/>
</dbReference>
<evidence type="ECO:0000313" key="8">
    <source>
        <dbReference type="EMBL" id="VTR91014.1"/>
    </source>
</evidence>
<evidence type="ECO:0000256" key="1">
    <source>
        <dbReference type="ARBA" id="ARBA00010641"/>
    </source>
</evidence>
<dbReference type="InterPro" id="IPR014284">
    <property type="entry name" value="RNA_pol_sigma-70_dom"/>
</dbReference>
<reference evidence="8 9" key="1">
    <citation type="submission" date="2019-05" db="EMBL/GenBank/DDBJ databases">
        <authorList>
            <consortium name="Science for Life Laboratories"/>
        </authorList>
    </citation>
    <scope>NUCLEOTIDE SEQUENCE [LARGE SCALE GENOMIC DNA]</scope>
    <source>
        <strain evidence="8">Soil9</strain>
    </source>
</reference>
<dbReference type="EMBL" id="LR593886">
    <property type="protein sequence ID" value="VTR91014.1"/>
    <property type="molecule type" value="Genomic_DNA"/>
</dbReference>
<dbReference type="Pfam" id="PF08281">
    <property type="entry name" value="Sigma70_r4_2"/>
    <property type="match status" value="1"/>
</dbReference>
<evidence type="ECO:0000256" key="2">
    <source>
        <dbReference type="ARBA" id="ARBA00023015"/>
    </source>
</evidence>
<dbReference type="GO" id="GO:0006352">
    <property type="term" value="P:DNA-templated transcription initiation"/>
    <property type="evidence" value="ECO:0007669"/>
    <property type="project" value="InterPro"/>
</dbReference>
<keyword evidence="3" id="KW-0731">Sigma factor</keyword>
<gene>
    <name evidence="8" type="ORF">SOIL9_67000</name>
</gene>
<evidence type="ECO:0000256" key="4">
    <source>
        <dbReference type="ARBA" id="ARBA00023125"/>
    </source>
</evidence>
<proteinExistence type="inferred from homology"/>
<organism evidence="8 9">
    <name type="scientific">Gemmata massiliana</name>
    <dbReference type="NCBI Taxonomy" id="1210884"/>
    <lineage>
        <taxon>Bacteria</taxon>
        <taxon>Pseudomonadati</taxon>
        <taxon>Planctomycetota</taxon>
        <taxon>Planctomycetia</taxon>
        <taxon>Gemmatales</taxon>
        <taxon>Gemmataceae</taxon>
        <taxon>Gemmata</taxon>
    </lineage>
</organism>
<keyword evidence="9" id="KW-1185">Reference proteome</keyword>
<dbReference type="RefSeq" id="WP_162666071.1">
    <property type="nucleotide sequence ID" value="NZ_LR593886.1"/>
</dbReference>
<dbReference type="Gene3D" id="1.10.1740.10">
    <property type="match status" value="1"/>
</dbReference>
<dbReference type="NCBIfam" id="TIGR02937">
    <property type="entry name" value="sigma70-ECF"/>
    <property type="match status" value="1"/>
</dbReference>
<evidence type="ECO:0000259" key="6">
    <source>
        <dbReference type="Pfam" id="PF04542"/>
    </source>
</evidence>
<evidence type="ECO:0000256" key="5">
    <source>
        <dbReference type="ARBA" id="ARBA00023163"/>
    </source>
</evidence>
<dbReference type="CDD" id="cd06171">
    <property type="entry name" value="Sigma70_r4"/>
    <property type="match status" value="1"/>
</dbReference>
<dbReference type="GO" id="GO:0016987">
    <property type="term" value="F:sigma factor activity"/>
    <property type="evidence" value="ECO:0007669"/>
    <property type="project" value="UniProtKB-KW"/>
</dbReference>
<feature type="domain" description="RNA polymerase sigma-70 region 2" evidence="6">
    <location>
        <begin position="15"/>
        <end position="80"/>
    </location>
</feature>
<dbReference type="SUPFAM" id="SSF88946">
    <property type="entry name" value="Sigma2 domain of RNA polymerase sigma factors"/>
    <property type="match status" value="1"/>
</dbReference>
<accession>A0A6P2CTJ1</accession>
<dbReference type="InterPro" id="IPR013325">
    <property type="entry name" value="RNA_pol_sigma_r2"/>
</dbReference>
<sequence length="188" mass="21133">MVAPLPEKVTPELVFREYAPRIFNLARRMLGNDADAEDVTQDVLLQVVRKLDSFRGDSQISTWLHRVTVNAALAHRAKRANRQKHESADLADEALDAVAPETEVKRWNLPPDEPVLAAEQQAIIEKAITELPEPFRDVYLLADVEGLPNSDIGTMLGLSVPAVKSRLHRARMRMRDLLAPHFEEKDAS</sequence>
<dbReference type="InterPro" id="IPR039425">
    <property type="entry name" value="RNA_pol_sigma-70-like"/>
</dbReference>
<dbReference type="InterPro" id="IPR013324">
    <property type="entry name" value="RNA_pol_sigma_r3/r4-like"/>
</dbReference>
<evidence type="ECO:0000259" key="7">
    <source>
        <dbReference type="Pfam" id="PF08281"/>
    </source>
</evidence>
<dbReference type="InterPro" id="IPR036388">
    <property type="entry name" value="WH-like_DNA-bd_sf"/>
</dbReference>
<dbReference type="GO" id="GO:0003677">
    <property type="term" value="F:DNA binding"/>
    <property type="evidence" value="ECO:0007669"/>
    <property type="project" value="UniProtKB-KW"/>
</dbReference>
<keyword evidence="4" id="KW-0238">DNA-binding</keyword>
<dbReference type="KEGG" id="gms:SOIL9_67000"/>
<dbReference type="InterPro" id="IPR013249">
    <property type="entry name" value="RNA_pol_sigma70_r4_t2"/>
</dbReference>
<name>A0A6P2CTJ1_9BACT</name>
<comment type="similarity">
    <text evidence="1">Belongs to the sigma-70 factor family. ECF subfamily.</text>
</comment>
<dbReference type="Pfam" id="PF04542">
    <property type="entry name" value="Sigma70_r2"/>
    <property type="match status" value="1"/>
</dbReference>
<dbReference type="AlphaFoldDB" id="A0A6P2CTJ1"/>
<keyword evidence="2" id="KW-0805">Transcription regulation</keyword>
<dbReference type="PANTHER" id="PTHR43133:SF8">
    <property type="entry name" value="RNA POLYMERASE SIGMA FACTOR HI_1459-RELATED"/>
    <property type="match status" value="1"/>
</dbReference>